<dbReference type="Gene3D" id="2.120.10.30">
    <property type="entry name" value="TolB, C-terminal domain"/>
    <property type="match status" value="1"/>
</dbReference>
<reference evidence="1 2" key="1">
    <citation type="journal article" date="2023" name="BMC Biol.">
        <title>The compact genome of the sponge Oopsacas minuta (Hexactinellida) is lacking key metazoan core genes.</title>
        <authorList>
            <person name="Santini S."/>
            <person name="Schenkelaars Q."/>
            <person name="Jourda C."/>
            <person name="Duchesne M."/>
            <person name="Belahbib H."/>
            <person name="Rocher C."/>
            <person name="Selva M."/>
            <person name="Riesgo A."/>
            <person name="Vervoort M."/>
            <person name="Leys S.P."/>
            <person name="Kodjabachian L."/>
            <person name="Le Bivic A."/>
            <person name="Borchiellini C."/>
            <person name="Claverie J.M."/>
            <person name="Renard E."/>
        </authorList>
    </citation>
    <scope>NUCLEOTIDE SEQUENCE [LARGE SCALE GENOMIC DNA]</scope>
    <source>
        <strain evidence="1">SPO-2</strain>
    </source>
</reference>
<dbReference type="Proteomes" id="UP001165289">
    <property type="component" value="Unassembled WGS sequence"/>
</dbReference>
<keyword evidence="2" id="KW-1185">Reference proteome</keyword>
<dbReference type="GO" id="GO:0043161">
    <property type="term" value="P:proteasome-mediated ubiquitin-dependent protein catabolic process"/>
    <property type="evidence" value="ECO:0007669"/>
    <property type="project" value="TreeGrafter"/>
</dbReference>
<dbReference type="PANTHER" id="PTHR24104">
    <property type="entry name" value="E3 UBIQUITIN-PROTEIN LIGASE NHLRC1-RELATED"/>
    <property type="match status" value="1"/>
</dbReference>
<proteinExistence type="predicted"/>
<protein>
    <submittedName>
        <fullName evidence="1">Outer membrane phospholipase A</fullName>
    </submittedName>
</protein>
<gene>
    <name evidence="1" type="ORF">LOD99_13833</name>
</gene>
<accession>A0AAV7KIZ2</accession>
<comment type="caution">
    <text evidence="1">The sequence shown here is derived from an EMBL/GenBank/DDBJ whole genome shotgun (WGS) entry which is preliminary data.</text>
</comment>
<dbReference type="GO" id="GO:0061630">
    <property type="term" value="F:ubiquitin protein ligase activity"/>
    <property type="evidence" value="ECO:0007669"/>
    <property type="project" value="TreeGrafter"/>
</dbReference>
<sequence>MASSYRFKEIKPFRNFEPSREIKEEFCPLGGIDIDDHLNIYITDLSKKRILIYSYDGDYITSLKHDFIISLFSIALHEYCIVVTDLARGYIVKFDSEYCPIVTKSQPRILKFASGLSIDENGETFVADCGNDRVAIFDNNLKLKRSIGSGKLTNPRDVKFCWNEVYVSDSNKLSHIHVFTKSGDLLRSLIARDATGNLFICINKLNETIVLSNANCCEILACTIKGEILPQYLDIRGRPTGCIELQRDRLSRCFSEVRIRLDRKEAQLSGQFEYKLNKSRTHNKSLAADKNQLEYTLEVIQAS</sequence>
<name>A0AAV7KIZ2_9METZ</name>
<dbReference type="InterPro" id="IPR011042">
    <property type="entry name" value="6-blade_b-propeller_TolB-like"/>
</dbReference>
<dbReference type="SUPFAM" id="SSF101898">
    <property type="entry name" value="NHL repeat"/>
    <property type="match status" value="1"/>
</dbReference>
<dbReference type="AlphaFoldDB" id="A0AAV7KIZ2"/>
<dbReference type="PANTHER" id="PTHR24104:SF57">
    <property type="entry name" value="BEE-MILK PROTEIN"/>
    <property type="match status" value="1"/>
</dbReference>
<organism evidence="1 2">
    <name type="scientific">Oopsacas minuta</name>
    <dbReference type="NCBI Taxonomy" id="111878"/>
    <lineage>
        <taxon>Eukaryota</taxon>
        <taxon>Metazoa</taxon>
        <taxon>Porifera</taxon>
        <taxon>Hexactinellida</taxon>
        <taxon>Hexasterophora</taxon>
        <taxon>Lyssacinosida</taxon>
        <taxon>Leucopsacidae</taxon>
        <taxon>Oopsacas</taxon>
    </lineage>
</organism>
<dbReference type="InterPro" id="IPR050952">
    <property type="entry name" value="TRIM-NHL_E3_ligases"/>
</dbReference>
<evidence type="ECO:0000313" key="1">
    <source>
        <dbReference type="EMBL" id="KAI6661111.1"/>
    </source>
</evidence>
<evidence type="ECO:0000313" key="2">
    <source>
        <dbReference type="Proteomes" id="UP001165289"/>
    </source>
</evidence>
<dbReference type="EMBL" id="JAKMXF010000022">
    <property type="protein sequence ID" value="KAI6661111.1"/>
    <property type="molecule type" value="Genomic_DNA"/>
</dbReference>
<dbReference type="GO" id="GO:0000209">
    <property type="term" value="P:protein polyubiquitination"/>
    <property type="evidence" value="ECO:0007669"/>
    <property type="project" value="TreeGrafter"/>
</dbReference>